<keyword evidence="5" id="KW-1185">Reference proteome</keyword>
<dbReference type="GO" id="GO:0070929">
    <property type="term" value="P:trans-translation"/>
    <property type="evidence" value="ECO:0007669"/>
    <property type="project" value="UniProtKB-UniRule"/>
</dbReference>
<dbReference type="SUPFAM" id="SSF74982">
    <property type="entry name" value="Small protein B (SmpB)"/>
    <property type="match status" value="1"/>
</dbReference>
<protein>
    <recommendedName>
        <fullName evidence="3">SsrA-binding protein</fullName>
    </recommendedName>
    <alternativeName>
        <fullName evidence="3">Small protein B</fullName>
    </alternativeName>
</protein>
<sequence length="176" mass="20675">MLNNQFFGCFFLISLFNYCKKVCFIIMKTIATNKKAVFDFFLEKKKYHAGIKLLGNEVKSIRLGKISLNNSYAYIKNNEIFIVNLSILKYPFSCCMQYDENRTKKLLLRKQEIIQIQNKIKTQGFSVIPLKVYFEKNLVKVEIVLAKGKKKYDKRNSLKEKAAQLSIQKTLKKINY</sequence>
<comment type="similarity">
    <text evidence="3">Belongs to the SmpB family.</text>
</comment>
<dbReference type="PROSITE" id="PS01317">
    <property type="entry name" value="SSRP"/>
    <property type="match status" value="1"/>
</dbReference>
<dbReference type="InterPro" id="IPR023620">
    <property type="entry name" value="SmpB"/>
</dbReference>
<reference evidence="4 5" key="1">
    <citation type="journal article" date="2013" name="BMC Genomics">
        <title>Comparison of the complete genome sequence of two closely related isolates of 'Candidatus Phytoplasma australiense' reveals genome plasticity.</title>
        <authorList>
            <person name="Andersen M.T."/>
            <person name="Liefting L.W."/>
            <person name="Havukkala I."/>
            <person name="Beever R.E."/>
        </authorList>
    </citation>
    <scope>NUCLEOTIDE SEQUENCE [LARGE SCALE GENOMIC DNA]</scope>
    <source>
        <strain evidence="4 5">NZSb11</strain>
    </source>
</reference>
<dbReference type="AlphaFoldDB" id="R4RWS5"/>
<dbReference type="EMBL" id="CP002548">
    <property type="protein sequence ID" value="AGL90327.1"/>
    <property type="molecule type" value="Genomic_DNA"/>
</dbReference>
<evidence type="ECO:0000313" key="4">
    <source>
        <dbReference type="EMBL" id="AGL90327.1"/>
    </source>
</evidence>
<dbReference type="NCBIfam" id="TIGR00086">
    <property type="entry name" value="smpB"/>
    <property type="match status" value="1"/>
</dbReference>
<keyword evidence="2 3" id="KW-0694">RNA-binding</keyword>
<comment type="subcellular location">
    <subcellularLocation>
        <location evidence="3">Cytoplasm</location>
    </subcellularLocation>
    <text evidence="3">The tmRNA-SmpB complex associates with stalled 70S ribosomes.</text>
</comment>
<dbReference type="InterPro" id="IPR020081">
    <property type="entry name" value="SsrA-bd_prot_CS"/>
</dbReference>
<keyword evidence="1 3" id="KW-0963">Cytoplasm</keyword>
<proteinExistence type="inferred from homology"/>
<dbReference type="InterPro" id="IPR000037">
    <property type="entry name" value="SsrA-bd_prot"/>
</dbReference>
<dbReference type="NCBIfam" id="NF003843">
    <property type="entry name" value="PRK05422.1"/>
    <property type="match status" value="1"/>
</dbReference>
<dbReference type="GO" id="GO:0005829">
    <property type="term" value="C:cytosol"/>
    <property type="evidence" value="ECO:0007669"/>
    <property type="project" value="TreeGrafter"/>
</dbReference>
<dbReference type="GO" id="GO:0070930">
    <property type="term" value="P:trans-translation-dependent protein tagging"/>
    <property type="evidence" value="ECO:0007669"/>
    <property type="project" value="TreeGrafter"/>
</dbReference>
<comment type="function">
    <text evidence="3">Required for rescue of stalled ribosomes mediated by trans-translation. Binds to transfer-messenger RNA (tmRNA), required for stable association of tmRNA with ribosomes. tmRNA and SmpB together mimic tRNA shape, replacing the anticodon stem-loop with SmpB. tmRNA is encoded by the ssrA gene; the 2 termini fold to resemble tRNA(Ala) and it encodes a 'tag peptide', a short internal open reading frame. During trans-translation Ala-aminoacylated tmRNA acts like a tRNA, entering the A-site of stalled ribosomes, displacing the stalled mRNA. The ribosome then switches to translate the ORF on the tmRNA; the nascent peptide is terminated with the 'tag peptide' encoded by the tmRNA and targeted for degradation. The ribosome is freed to recommence translation, which seems to be the essential function of trans-translation.</text>
</comment>
<name>R4RWS5_PHYAS</name>
<dbReference type="HAMAP" id="MF_00023">
    <property type="entry name" value="SmpB"/>
    <property type="match status" value="1"/>
</dbReference>
<dbReference type="Gene3D" id="2.40.280.10">
    <property type="match status" value="1"/>
</dbReference>
<evidence type="ECO:0000256" key="1">
    <source>
        <dbReference type="ARBA" id="ARBA00022490"/>
    </source>
</evidence>
<dbReference type="Pfam" id="PF01668">
    <property type="entry name" value="SmpB"/>
    <property type="match status" value="1"/>
</dbReference>
<evidence type="ECO:0000256" key="3">
    <source>
        <dbReference type="HAMAP-Rule" id="MF_00023"/>
    </source>
</evidence>
<dbReference type="Proteomes" id="UP000013941">
    <property type="component" value="Chromosome"/>
</dbReference>
<evidence type="ECO:0000256" key="2">
    <source>
        <dbReference type="ARBA" id="ARBA00022884"/>
    </source>
</evidence>
<gene>
    <name evidence="3 4" type="primary">smpB</name>
    <name evidence="4" type="ORF">SLY_0407</name>
</gene>
<evidence type="ECO:0000313" key="5">
    <source>
        <dbReference type="Proteomes" id="UP000013941"/>
    </source>
</evidence>
<organism evidence="4 5">
    <name type="scientific">Strawberry lethal yellows phytoplasma (CPA) str. NZSb11</name>
    <dbReference type="NCBI Taxonomy" id="980422"/>
    <lineage>
        <taxon>Bacteria</taxon>
        <taxon>Bacillati</taxon>
        <taxon>Mycoplasmatota</taxon>
        <taxon>Mollicutes</taxon>
        <taxon>Acholeplasmatales</taxon>
        <taxon>Acholeplasmataceae</taxon>
        <taxon>Candidatus Phytoplasma</taxon>
        <taxon>16SrXII (Stolbur group)</taxon>
    </lineage>
</organism>
<dbReference type="GO" id="GO:0003723">
    <property type="term" value="F:RNA binding"/>
    <property type="evidence" value="ECO:0007669"/>
    <property type="project" value="UniProtKB-UniRule"/>
</dbReference>
<dbReference type="PANTHER" id="PTHR30308">
    <property type="entry name" value="TMRNA-BINDING COMPONENT OF TRANS-TRANSLATION TAGGING COMPLEX"/>
    <property type="match status" value="1"/>
</dbReference>
<dbReference type="PATRIC" id="fig|980422.3.peg.379"/>
<accession>R4RWS5</accession>
<dbReference type="KEGG" id="nzs:SLY_0407"/>
<dbReference type="HOGENOM" id="CLU_108953_0_1_14"/>
<dbReference type="PANTHER" id="PTHR30308:SF2">
    <property type="entry name" value="SSRA-BINDING PROTEIN"/>
    <property type="match status" value="1"/>
</dbReference>